<evidence type="ECO:0000256" key="7">
    <source>
        <dbReference type="ARBA" id="ARBA00023242"/>
    </source>
</evidence>
<evidence type="ECO:0000256" key="4">
    <source>
        <dbReference type="ARBA" id="ARBA00023015"/>
    </source>
</evidence>
<dbReference type="PANTHER" id="PTHR10445:SF0">
    <property type="entry name" value="GENERAL TRANSCRIPTION FACTOR IIF SUBUNIT 2"/>
    <property type="match status" value="1"/>
</dbReference>
<proteinExistence type="inferred from homology"/>
<reference evidence="11 12" key="2">
    <citation type="submission" date="2018-10" db="EMBL/GenBank/DDBJ databases">
        <authorList>
            <consortium name="Pathogen Informatics"/>
        </authorList>
    </citation>
    <scope>NUCLEOTIDE SEQUENCE [LARGE SCALE GENOMIC DNA]</scope>
</reference>
<evidence type="ECO:0000313" key="11">
    <source>
        <dbReference type="EMBL" id="VDD97039.1"/>
    </source>
</evidence>
<dbReference type="STRING" id="51028.A0A0N4VNP4"/>
<dbReference type="WBParaSite" id="EVEC_0001261201-mRNA-1">
    <property type="protein sequence ID" value="EVEC_0001261201-mRNA-1"/>
    <property type="gene ID" value="EVEC_0001261201"/>
</dbReference>
<keyword evidence="4" id="KW-0805">Transcription regulation</keyword>
<sequence length="302" mass="34103">MYQGSPLEIIGLVIYGDSSLGHPVHKSYDEIKFENKVPRYLSDVWEKHAGHDVGRLVIKPGDGKTEIVFKINRAIAFEETSLNTPEAATCSSFSSGNSSSTDADTVAFKPLGNKLRNSSVGIPEEHNFIISDLKNQTMAVVCEDKTGLNEEADSRSGRLSVEGRVVKRADCRPPRSEGYLKMKISQIERCSQPKRHVKQIDKAEVKFKPVAIHAESLAREKQKKEGAKTVRADKDLVRQAIFHAFEKHQYYRLVDLQKLTNQPPGYVKEILMEIAQYNTVPPHKSMWELKPEYRNYGDKSTD</sequence>
<reference evidence="13" key="1">
    <citation type="submission" date="2017-02" db="UniProtKB">
        <authorList>
            <consortium name="WormBaseParasite"/>
        </authorList>
    </citation>
    <scope>IDENTIFICATION</scope>
</reference>
<dbReference type="InterPro" id="IPR040450">
    <property type="entry name" value="TFIIF_beta_HTH"/>
</dbReference>
<gene>
    <name evidence="11" type="ORF">EVEC_LOCUS11790</name>
</gene>
<accession>A0A0N4VNP4</accession>
<evidence type="ECO:0000313" key="12">
    <source>
        <dbReference type="Proteomes" id="UP000274131"/>
    </source>
</evidence>
<evidence type="ECO:0000256" key="1">
    <source>
        <dbReference type="ARBA" id="ARBA00004123"/>
    </source>
</evidence>
<keyword evidence="6" id="KW-0804">Transcription</keyword>
<name>A0A0N4VNP4_ENTVE</name>
<evidence type="ECO:0000259" key="10">
    <source>
        <dbReference type="Pfam" id="PF17683"/>
    </source>
</evidence>
<dbReference type="SUPFAM" id="SSF46785">
    <property type="entry name" value="Winged helix' DNA-binding domain"/>
    <property type="match status" value="1"/>
</dbReference>
<evidence type="ECO:0000256" key="3">
    <source>
        <dbReference type="ARBA" id="ARBA00020815"/>
    </source>
</evidence>
<feature type="domain" description="TFIIF beta subunit N-terminal" evidence="10">
    <location>
        <begin position="36"/>
        <end position="179"/>
    </location>
</feature>
<evidence type="ECO:0000256" key="8">
    <source>
        <dbReference type="ARBA" id="ARBA00033388"/>
    </source>
</evidence>
<comment type="similarity">
    <text evidence="2">Belongs to the TFIIF beta subunit family.</text>
</comment>
<feature type="domain" description="TFIIF beta subunit HTH" evidence="9">
    <location>
        <begin position="230"/>
        <end position="294"/>
    </location>
</feature>
<evidence type="ECO:0000313" key="13">
    <source>
        <dbReference type="WBParaSite" id="EVEC_0001261201-mRNA-1"/>
    </source>
</evidence>
<comment type="subcellular location">
    <subcellularLocation>
        <location evidence="1">Nucleus</location>
    </subcellularLocation>
</comment>
<dbReference type="GO" id="GO:0006368">
    <property type="term" value="P:transcription elongation by RNA polymerase II"/>
    <property type="evidence" value="ECO:0007669"/>
    <property type="project" value="UniProtKB-ARBA"/>
</dbReference>
<keyword evidence="5" id="KW-0238">DNA-binding</keyword>
<dbReference type="InterPro" id="IPR036388">
    <property type="entry name" value="WH-like_DNA-bd_sf"/>
</dbReference>
<evidence type="ECO:0000259" key="9">
    <source>
        <dbReference type="Pfam" id="PF02270"/>
    </source>
</evidence>
<dbReference type="Pfam" id="PF17683">
    <property type="entry name" value="TFIIF_beta_N"/>
    <property type="match status" value="1"/>
</dbReference>
<keyword evidence="12" id="KW-1185">Reference proteome</keyword>
<evidence type="ECO:0000256" key="6">
    <source>
        <dbReference type="ARBA" id="ARBA00023163"/>
    </source>
</evidence>
<dbReference type="OrthoDB" id="26094at2759"/>
<dbReference type="Gene3D" id="1.10.10.10">
    <property type="entry name" value="Winged helix-like DNA-binding domain superfamily/Winged helix DNA-binding domain"/>
    <property type="match status" value="1"/>
</dbReference>
<dbReference type="CDD" id="cd07980">
    <property type="entry name" value="TFIIF_beta"/>
    <property type="match status" value="1"/>
</dbReference>
<dbReference type="Pfam" id="PF02270">
    <property type="entry name" value="TFIIF_beta"/>
    <property type="match status" value="1"/>
</dbReference>
<dbReference type="InterPro" id="IPR011039">
    <property type="entry name" value="TFIIF_interaction"/>
</dbReference>
<dbReference type="InterPro" id="IPR040504">
    <property type="entry name" value="TFIIF_beta_N"/>
</dbReference>
<dbReference type="GO" id="GO:0006367">
    <property type="term" value="P:transcription initiation at RNA polymerase II promoter"/>
    <property type="evidence" value="ECO:0007669"/>
    <property type="project" value="InterPro"/>
</dbReference>
<dbReference type="FunFam" id="1.10.10.10:FF:000035">
    <property type="entry name" value="General transcription factor IIF subunit 2"/>
    <property type="match status" value="1"/>
</dbReference>
<organism evidence="13">
    <name type="scientific">Enterobius vermicularis</name>
    <name type="common">Human pinworm</name>
    <dbReference type="NCBI Taxonomy" id="51028"/>
    <lineage>
        <taxon>Eukaryota</taxon>
        <taxon>Metazoa</taxon>
        <taxon>Ecdysozoa</taxon>
        <taxon>Nematoda</taxon>
        <taxon>Chromadorea</taxon>
        <taxon>Rhabditida</taxon>
        <taxon>Spirurina</taxon>
        <taxon>Oxyuridomorpha</taxon>
        <taxon>Oxyuroidea</taxon>
        <taxon>Oxyuridae</taxon>
        <taxon>Enterobius</taxon>
    </lineage>
</organism>
<dbReference type="InterPro" id="IPR003196">
    <property type="entry name" value="TFIIF_beta"/>
</dbReference>
<dbReference type="Proteomes" id="UP000274131">
    <property type="component" value="Unassembled WGS sequence"/>
</dbReference>
<dbReference type="GO" id="GO:0005674">
    <property type="term" value="C:transcription factor TFIIF complex"/>
    <property type="evidence" value="ECO:0007669"/>
    <property type="project" value="InterPro"/>
</dbReference>
<dbReference type="EMBL" id="UXUI01012702">
    <property type="protein sequence ID" value="VDD97039.1"/>
    <property type="molecule type" value="Genomic_DNA"/>
</dbReference>
<dbReference type="SUPFAM" id="SSF50916">
    <property type="entry name" value="Rap30/74 interaction domains"/>
    <property type="match status" value="1"/>
</dbReference>
<dbReference type="InterPro" id="IPR036390">
    <property type="entry name" value="WH_DNA-bd_sf"/>
</dbReference>
<dbReference type="PANTHER" id="PTHR10445">
    <property type="entry name" value="GENERAL TRANSCRIPTION FACTOR IIF SUBUNIT 2"/>
    <property type="match status" value="1"/>
</dbReference>
<protein>
    <recommendedName>
        <fullName evidence="3">General transcription factor IIF subunit 2</fullName>
    </recommendedName>
    <alternativeName>
        <fullName evidence="8">Transcription initiation factor IIF subunit beta</fullName>
    </alternativeName>
</protein>
<evidence type="ECO:0000256" key="5">
    <source>
        <dbReference type="ARBA" id="ARBA00023125"/>
    </source>
</evidence>
<keyword evidence="7" id="KW-0539">Nucleus</keyword>
<evidence type="ECO:0000256" key="2">
    <source>
        <dbReference type="ARBA" id="ARBA00009543"/>
    </source>
</evidence>
<dbReference type="AlphaFoldDB" id="A0A0N4VNP4"/>
<dbReference type="GO" id="GO:0003677">
    <property type="term" value="F:DNA binding"/>
    <property type="evidence" value="ECO:0007669"/>
    <property type="project" value="UniProtKB-KW"/>
</dbReference>